<dbReference type="Proteomes" id="UP000800096">
    <property type="component" value="Unassembled WGS sequence"/>
</dbReference>
<feature type="compositionally biased region" description="Basic and acidic residues" evidence="3">
    <location>
        <begin position="121"/>
        <end position="136"/>
    </location>
</feature>
<evidence type="ECO:0000313" key="5">
    <source>
        <dbReference type="EMBL" id="KAF1911297.1"/>
    </source>
</evidence>
<dbReference type="PROSITE" id="PS50102">
    <property type="entry name" value="RRM"/>
    <property type="match status" value="2"/>
</dbReference>
<dbReference type="PANTHER" id="PTHR21245">
    <property type="entry name" value="HETEROGENEOUS NUCLEAR RIBONUCLEOPROTEIN"/>
    <property type="match status" value="1"/>
</dbReference>
<keyword evidence="6" id="KW-1185">Reference proteome</keyword>
<dbReference type="SUPFAM" id="SSF54928">
    <property type="entry name" value="RNA-binding domain, RBD"/>
    <property type="match status" value="2"/>
</dbReference>
<dbReference type="Pfam" id="PF00076">
    <property type="entry name" value="RRM_1"/>
    <property type="match status" value="2"/>
</dbReference>
<feature type="domain" description="RRM" evidence="4">
    <location>
        <begin position="40"/>
        <end position="119"/>
    </location>
</feature>
<sequence>MPAETSSRASPWRRRDESVDRRYRQGQAENENEREPAPGKRIYVGNMPYTAQRQDVERILESEGFEVGNIDISIDPFTFRNPSYCFVDMLTPEDAERAMRVLPGKSLRGRPLKVKPCVQKRSTESRSHSDRLESTRWRSQSREIPVARRDHSSHKNTATDLPIPLQENRRLYVGGLPRPVDNHASDLEIRDIFRGFDVESVSKVQWPRREGTRGNAWYAFVDVSTAEEARRARGVLNGTQLWGGTITVNLARGSPGQVLDIVATEE</sequence>
<reference evidence="5" key="1">
    <citation type="journal article" date="2020" name="Stud. Mycol.">
        <title>101 Dothideomycetes genomes: a test case for predicting lifestyles and emergence of pathogens.</title>
        <authorList>
            <person name="Haridas S."/>
            <person name="Albert R."/>
            <person name="Binder M."/>
            <person name="Bloem J."/>
            <person name="Labutti K."/>
            <person name="Salamov A."/>
            <person name="Andreopoulos B."/>
            <person name="Baker S."/>
            <person name="Barry K."/>
            <person name="Bills G."/>
            <person name="Bluhm B."/>
            <person name="Cannon C."/>
            <person name="Castanera R."/>
            <person name="Culley D."/>
            <person name="Daum C."/>
            <person name="Ezra D."/>
            <person name="Gonzalez J."/>
            <person name="Henrissat B."/>
            <person name="Kuo A."/>
            <person name="Liang C."/>
            <person name="Lipzen A."/>
            <person name="Lutzoni F."/>
            <person name="Magnuson J."/>
            <person name="Mondo S."/>
            <person name="Nolan M."/>
            <person name="Ohm R."/>
            <person name="Pangilinan J."/>
            <person name="Park H.-J."/>
            <person name="Ramirez L."/>
            <person name="Alfaro M."/>
            <person name="Sun H."/>
            <person name="Tritt A."/>
            <person name="Yoshinaga Y."/>
            <person name="Zwiers L.-H."/>
            <person name="Turgeon B."/>
            <person name="Goodwin S."/>
            <person name="Spatafora J."/>
            <person name="Crous P."/>
            <person name="Grigoriev I."/>
        </authorList>
    </citation>
    <scope>NUCLEOTIDE SEQUENCE</scope>
    <source>
        <strain evidence="5">HMLAC05119</strain>
    </source>
</reference>
<accession>A0A6A5QAJ4</accession>
<feature type="region of interest" description="Disordered" evidence="3">
    <location>
        <begin position="115"/>
        <end position="160"/>
    </location>
</feature>
<evidence type="ECO:0000256" key="2">
    <source>
        <dbReference type="PROSITE-ProRule" id="PRU00176"/>
    </source>
</evidence>
<dbReference type="InterPro" id="IPR000504">
    <property type="entry name" value="RRM_dom"/>
</dbReference>
<dbReference type="InterPro" id="IPR012677">
    <property type="entry name" value="Nucleotide-bd_a/b_plait_sf"/>
</dbReference>
<dbReference type="GO" id="GO:0003723">
    <property type="term" value="F:RNA binding"/>
    <property type="evidence" value="ECO:0007669"/>
    <property type="project" value="UniProtKB-UniRule"/>
</dbReference>
<dbReference type="AlphaFoldDB" id="A0A6A5QAJ4"/>
<evidence type="ECO:0000313" key="6">
    <source>
        <dbReference type="Proteomes" id="UP000800096"/>
    </source>
</evidence>
<evidence type="ECO:0000256" key="1">
    <source>
        <dbReference type="ARBA" id="ARBA00022884"/>
    </source>
</evidence>
<gene>
    <name evidence="5" type="ORF">BDU57DRAFT_524337</name>
</gene>
<dbReference type="EMBL" id="ML979144">
    <property type="protein sequence ID" value="KAF1911297.1"/>
    <property type="molecule type" value="Genomic_DNA"/>
</dbReference>
<keyword evidence="1 2" id="KW-0694">RNA-binding</keyword>
<proteinExistence type="predicted"/>
<dbReference type="OrthoDB" id="272703at2759"/>
<organism evidence="5 6">
    <name type="scientific">Ampelomyces quisqualis</name>
    <name type="common">Powdery mildew agent</name>
    <dbReference type="NCBI Taxonomy" id="50730"/>
    <lineage>
        <taxon>Eukaryota</taxon>
        <taxon>Fungi</taxon>
        <taxon>Dikarya</taxon>
        <taxon>Ascomycota</taxon>
        <taxon>Pezizomycotina</taxon>
        <taxon>Dothideomycetes</taxon>
        <taxon>Pleosporomycetidae</taxon>
        <taxon>Pleosporales</taxon>
        <taxon>Pleosporineae</taxon>
        <taxon>Phaeosphaeriaceae</taxon>
        <taxon>Ampelomyces</taxon>
    </lineage>
</organism>
<dbReference type="CDD" id="cd00590">
    <property type="entry name" value="RRM_SF"/>
    <property type="match status" value="2"/>
</dbReference>
<feature type="compositionally biased region" description="Basic and acidic residues" evidence="3">
    <location>
        <begin position="13"/>
        <end position="23"/>
    </location>
</feature>
<evidence type="ECO:0000259" key="4">
    <source>
        <dbReference type="PROSITE" id="PS50102"/>
    </source>
</evidence>
<dbReference type="InterPro" id="IPR035979">
    <property type="entry name" value="RBD_domain_sf"/>
</dbReference>
<dbReference type="Gene3D" id="3.30.70.330">
    <property type="match status" value="2"/>
</dbReference>
<evidence type="ECO:0000256" key="3">
    <source>
        <dbReference type="SAM" id="MobiDB-lite"/>
    </source>
</evidence>
<dbReference type="SMART" id="SM00360">
    <property type="entry name" value="RRM"/>
    <property type="match status" value="2"/>
</dbReference>
<name>A0A6A5QAJ4_AMPQU</name>
<protein>
    <recommendedName>
        <fullName evidence="4">RRM domain-containing protein</fullName>
    </recommendedName>
</protein>
<feature type="domain" description="RRM" evidence="4">
    <location>
        <begin position="169"/>
        <end position="253"/>
    </location>
</feature>
<feature type="region of interest" description="Disordered" evidence="3">
    <location>
        <begin position="1"/>
        <end position="40"/>
    </location>
</feature>